<dbReference type="AlphaFoldDB" id="A0AAD5S7R9"/>
<dbReference type="Proteomes" id="UP001212841">
    <property type="component" value="Unassembled WGS sequence"/>
</dbReference>
<evidence type="ECO:0000313" key="2">
    <source>
        <dbReference type="Proteomes" id="UP001212841"/>
    </source>
</evidence>
<dbReference type="EMBL" id="JADGJD010001143">
    <property type="protein sequence ID" value="KAJ3046550.1"/>
    <property type="molecule type" value="Genomic_DNA"/>
</dbReference>
<feature type="non-terminal residue" evidence="1">
    <location>
        <position position="1"/>
    </location>
</feature>
<evidence type="ECO:0000313" key="1">
    <source>
        <dbReference type="EMBL" id="KAJ3046550.1"/>
    </source>
</evidence>
<accession>A0AAD5S7R9</accession>
<comment type="caution">
    <text evidence="1">The sequence shown here is derived from an EMBL/GenBank/DDBJ whole genome shotgun (WGS) entry which is preliminary data.</text>
</comment>
<protein>
    <submittedName>
        <fullName evidence="1">Uncharacterized protein</fullName>
    </submittedName>
</protein>
<reference evidence="1" key="1">
    <citation type="submission" date="2020-05" db="EMBL/GenBank/DDBJ databases">
        <title>Phylogenomic resolution of chytrid fungi.</title>
        <authorList>
            <person name="Stajich J.E."/>
            <person name="Amses K."/>
            <person name="Simmons R."/>
            <person name="Seto K."/>
            <person name="Myers J."/>
            <person name="Bonds A."/>
            <person name="Quandt C.A."/>
            <person name="Barry K."/>
            <person name="Liu P."/>
            <person name="Grigoriev I."/>
            <person name="Longcore J.E."/>
            <person name="James T.Y."/>
        </authorList>
    </citation>
    <scope>NUCLEOTIDE SEQUENCE</scope>
    <source>
        <strain evidence="1">JEL0318</strain>
    </source>
</reference>
<sequence>VRRASMRSAFCNLLIAFVKFKRYPIKKEGIQYSICEKGISVRVKKLLLSLKHFSLYEKAEFNDHNSVYEFDYAWITESTALLFTTKGACYICKDVHNPRGAHDVQWDRF</sequence>
<name>A0AAD5S7R9_9FUNG</name>
<proteinExistence type="predicted"/>
<gene>
    <name evidence="1" type="ORF">HK097_000758</name>
</gene>
<keyword evidence="2" id="KW-1185">Reference proteome</keyword>
<organism evidence="1 2">
    <name type="scientific">Rhizophlyctis rosea</name>
    <dbReference type="NCBI Taxonomy" id="64517"/>
    <lineage>
        <taxon>Eukaryota</taxon>
        <taxon>Fungi</taxon>
        <taxon>Fungi incertae sedis</taxon>
        <taxon>Chytridiomycota</taxon>
        <taxon>Chytridiomycota incertae sedis</taxon>
        <taxon>Chytridiomycetes</taxon>
        <taxon>Rhizophlyctidales</taxon>
        <taxon>Rhizophlyctidaceae</taxon>
        <taxon>Rhizophlyctis</taxon>
    </lineage>
</organism>